<organism evidence="11 12">
    <name type="scientific">Aquilegia coerulea</name>
    <name type="common">Rocky mountain columbine</name>
    <dbReference type="NCBI Taxonomy" id="218851"/>
    <lineage>
        <taxon>Eukaryota</taxon>
        <taxon>Viridiplantae</taxon>
        <taxon>Streptophyta</taxon>
        <taxon>Embryophyta</taxon>
        <taxon>Tracheophyta</taxon>
        <taxon>Spermatophyta</taxon>
        <taxon>Magnoliopsida</taxon>
        <taxon>Ranunculales</taxon>
        <taxon>Ranunculaceae</taxon>
        <taxon>Thalictroideae</taxon>
        <taxon>Aquilegia</taxon>
    </lineage>
</organism>
<dbReference type="AlphaFoldDB" id="A0A2G5DZJ3"/>
<evidence type="ECO:0000256" key="5">
    <source>
        <dbReference type="ARBA" id="ARBA00023163"/>
    </source>
</evidence>
<evidence type="ECO:0000313" key="12">
    <source>
        <dbReference type="Proteomes" id="UP000230069"/>
    </source>
</evidence>
<dbReference type="GO" id="GO:0008270">
    <property type="term" value="F:zinc ion binding"/>
    <property type="evidence" value="ECO:0007669"/>
    <property type="project" value="UniProtKB-KW"/>
</dbReference>
<feature type="domain" description="RING-type" evidence="9">
    <location>
        <begin position="428"/>
        <end position="475"/>
    </location>
</feature>
<keyword evidence="5" id="KW-0804">Transcription</keyword>
<dbReference type="Gene3D" id="2.60.120.650">
    <property type="entry name" value="Cupin"/>
    <property type="match status" value="1"/>
</dbReference>
<dbReference type="Proteomes" id="UP000230069">
    <property type="component" value="Unassembled WGS sequence"/>
</dbReference>
<feature type="region of interest" description="Disordered" evidence="8">
    <location>
        <begin position="92"/>
        <end position="112"/>
    </location>
</feature>
<gene>
    <name evidence="11" type="ORF">AQUCO_01300074v1</name>
</gene>
<evidence type="ECO:0000259" key="9">
    <source>
        <dbReference type="PROSITE" id="PS50089"/>
    </source>
</evidence>
<dbReference type="GO" id="GO:0003712">
    <property type="term" value="F:transcription coregulator activity"/>
    <property type="evidence" value="ECO:0007669"/>
    <property type="project" value="TreeGrafter"/>
</dbReference>
<evidence type="ECO:0000256" key="7">
    <source>
        <dbReference type="PROSITE-ProRule" id="PRU00175"/>
    </source>
</evidence>
<dbReference type="GO" id="GO:0032454">
    <property type="term" value="F:histone H3K9 demethylase activity"/>
    <property type="evidence" value="ECO:0007669"/>
    <property type="project" value="InterPro"/>
</dbReference>
<name>A0A2G5DZJ3_AQUCA</name>
<dbReference type="InterPro" id="IPR018866">
    <property type="entry name" value="Znf-4CXXC_R1"/>
</dbReference>
<dbReference type="PANTHER" id="PTHR12549">
    <property type="entry name" value="JMJC DOMAIN-CONTAINING HISTONE DEMETHYLATION PROTEIN"/>
    <property type="match status" value="1"/>
</dbReference>
<keyword evidence="7" id="KW-0862">Zinc</keyword>
<evidence type="ECO:0000256" key="1">
    <source>
        <dbReference type="ARBA" id="ARBA00004123"/>
    </source>
</evidence>
<dbReference type="PANTHER" id="PTHR12549:SF38">
    <property type="entry name" value="JMJC DOMAIN-CONTAINING HISTONE DEMETHYLASE 2, ISOFORM A"/>
    <property type="match status" value="1"/>
</dbReference>
<evidence type="ECO:0000256" key="3">
    <source>
        <dbReference type="ARBA" id="ARBA00022723"/>
    </source>
</evidence>
<keyword evidence="3" id="KW-0479">Metal-binding</keyword>
<evidence type="ECO:0000256" key="4">
    <source>
        <dbReference type="ARBA" id="ARBA00023015"/>
    </source>
</evidence>
<comment type="similarity">
    <text evidence="2">Belongs to the JARID1 histone demethylase family.</text>
</comment>
<dbReference type="InParanoid" id="A0A2G5DZJ3"/>
<dbReference type="GO" id="GO:0031490">
    <property type="term" value="F:chromatin DNA binding"/>
    <property type="evidence" value="ECO:0007669"/>
    <property type="project" value="TreeGrafter"/>
</dbReference>
<evidence type="ECO:0000259" key="10">
    <source>
        <dbReference type="PROSITE" id="PS51184"/>
    </source>
</evidence>
<evidence type="ECO:0000256" key="6">
    <source>
        <dbReference type="ARBA" id="ARBA00023242"/>
    </source>
</evidence>
<reference evidence="11 12" key="1">
    <citation type="submission" date="2017-09" db="EMBL/GenBank/DDBJ databases">
        <title>WGS assembly of Aquilegia coerulea Goldsmith.</title>
        <authorList>
            <person name="Hodges S."/>
            <person name="Kramer E."/>
            <person name="Nordborg M."/>
            <person name="Tomkins J."/>
            <person name="Borevitz J."/>
            <person name="Derieg N."/>
            <person name="Yan J."/>
            <person name="Mihaltcheva S."/>
            <person name="Hayes R.D."/>
            <person name="Rokhsar D."/>
        </authorList>
    </citation>
    <scope>NUCLEOTIDE SEQUENCE [LARGE SCALE GENOMIC DNA]</scope>
    <source>
        <strain evidence="12">cv. Goldsmith</strain>
    </source>
</reference>
<dbReference type="SUPFAM" id="SSF51197">
    <property type="entry name" value="Clavaminate synthase-like"/>
    <property type="match status" value="1"/>
</dbReference>
<keyword evidence="6" id="KW-0539">Nucleus</keyword>
<dbReference type="Pfam" id="PF02373">
    <property type="entry name" value="JmjC"/>
    <property type="match status" value="1"/>
</dbReference>
<keyword evidence="12" id="KW-1185">Reference proteome</keyword>
<dbReference type="InterPro" id="IPR003347">
    <property type="entry name" value="JmjC_dom"/>
</dbReference>
<feature type="domain" description="JmjC" evidence="10">
    <location>
        <begin position="875"/>
        <end position="1183"/>
    </location>
</feature>
<dbReference type="PROSITE" id="PS50089">
    <property type="entry name" value="ZF_RING_2"/>
    <property type="match status" value="1"/>
</dbReference>
<evidence type="ECO:0008006" key="13">
    <source>
        <dbReference type="Google" id="ProtNLM"/>
    </source>
</evidence>
<dbReference type="OrthoDB" id="1667110at2759"/>
<dbReference type="GO" id="GO:0000118">
    <property type="term" value="C:histone deacetylase complex"/>
    <property type="evidence" value="ECO:0007669"/>
    <property type="project" value="TreeGrafter"/>
</dbReference>
<dbReference type="FunCoup" id="A0A2G5DZJ3">
    <property type="interactions" value="713"/>
</dbReference>
<accession>A0A2G5DZJ3</accession>
<dbReference type="GO" id="GO:0006357">
    <property type="term" value="P:regulation of transcription by RNA polymerase II"/>
    <property type="evidence" value="ECO:0007669"/>
    <property type="project" value="TreeGrafter"/>
</dbReference>
<sequence length="1250" mass="143296">MDQDEEVVLLGSTCSDQKKCSSKGWLGRSCNEIVVPGRSICQKHLSLQNMRIKKERDQIRHSIVSQGETSFFKKNQLLKKFQKPKKIIKSTENSDDDIDLRSSKKRRKNKEDDVRVSGKELVLSEISIEAFEEQLKNKRRFDNMKKSKMVEDKVLSYDHELLVLDSSEMKCIKEAGKKNSDELLVLEWKEVKPKRKRVRKRMRNPCKLLSESNISYDELLALASGELKPEEILCRGKLTENKGISDEILVLGCSDDVAEKKRRRKKFVNPCKLLTEYKISYDELLALACGEMKPHQMTGRENLLEYKVGSDEILMLEGGEANPKDRSGRMELMKYEVISDEILLLESGETQPKKRRGTEYKASSNELLLLELGERKTEKRKGRKKLMNPCKLLTQHGRKKKHIVESRRDTSMTGAAKRTLMEQRSLMCHQCLRSDKIGIVYCSNCNKKRYCYDCLMKWYPTKTFKEVKSACPFCRGYCNCKVCLHGDFYKGNSWQSGGNVKLHRLLYLLHKVLPLIRQIHSEQISELEVEGKIQGIQLTEMDVTRAKLDEDDRLYCDNCNTSIVNVHRSCPNRDCSYDLCLTCCRELRKGFQPGGNEAKSSHQQFIERENNKNIDAKDQSGSVRKAYGWESQVALASGMTSACRQFPDWKANEDDSIPCPPKERGGCGTEILALRRNFSAHWVVELLNNAEELTSNCQFSDGDFAPCCSLCLPNGSSGWNKTNSDVRLAASREKSHDNFLYCPDSVELKHDEVEHFQSHWTRGEPVIVRNALENSSGLSWDPMVMQRAIKGAGAKGKYEEERRSVKAIDCLDWCEVEININQFFKGYMEGRMYESGWPEMLKLKDWPSSTSFEDRLPRHGAEFIAALPYCDYTHPKSGLLNLATKLPEGSSKPDLGPKTYIAYGFPEELGSGDSVTKLHCDVSDAVNVLTHTAEVSIAPWQQNRIQIIQKEYEAENINACKEWKVIDDTGIQCLEEQIPDFHVHHHQDNRLRTSCTSRCEEILQRISLLQRSGRVEIEMDKQKMEWKAGSLICIGDMQDHDNIAELKVSDRDINDPAEGDDPTKVGKGGAIWDIFRRQDVPKLVEYLHKHWKEFRHLDNFPVKSVIHPIHDQTFFLNEKHKKQLKDEFDVEPWTFEQYLGDAVFIPAGCPHQVRNRQSCIKVALDFVSPENIKECVRLTEEFRLLPKNHRAKEDKLEVKKMALYGASAAVRQVKLLMTKISSSDGGNKGMRYRHLLSHARSCKGVEAPVI</sequence>
<evidence type="ECO:0000256" key="2">
    <source>
        <dbReference type="ARBA" id="ARBA00006801"/>
    </source>
</evidence>
<dbReference type="EMBL" id="KZ305030">
    <property type="protein sequence ID" value="PIA48944.1"/>
    <property type="molecule type" value="Genomic_DNA"/>
</dbReference>
<comment type="subcellular location">
    <subcellularLocation>
        <location evidence="1">Nucleus</location>
    </subcellularLocation>
</comment>
<proteinExistence type="inferred from homology"/>
<keyword evidence="4" id="KW-0805">Transcription regulation</keyword>
<dbReference type="GO" id="GO:0000785">
    <property type="term" value="C:chromatin"/>
    <property type="evidence" value="ECO:0007669"/>
    <property type="project" value="TreeGrafter"/>
</dbReference>
<keyword evidence="7" id="KW-0863">Zinc-finger</keyword>
<evidence type="ECO:0000256" key="8">
    <source>
        <dbReference type="SAM" id="MobiDB-lite"/>
    </source>
</evidence>
<dbReference type="SMART" id="SM00558">
    <property type="entry name" value="JmjC"/>
    <property type="match status" value="1"/>
</dbReference>
<dbReference type="Pfam" id="PF10497">
    <property type="entry name" value="zf-4CXXC_R1"/>
    <property type="match status" value="1"/>
</dbReference>
<protein>
    <recommendedName>
        <fullName evidence="13">JmjC domain-containing protein</fullName>
    </recommendedName>
</protein>
<evidence type="ECO:0000313" key="11">
    <source>
        <dbReference type="EMBL" id="PIA48944.1"/>
    </source>
</evidence>
<dbReference type="InterPro" id="IPR001841">
    <property type="entry name" value="Znf_RING"/>
</dbReference>
<dbReference type="InterPro" id="IPR045109">
    <property type="entry name" value="LSDs-like"/>
</dbReference>
<dbReference type="PROSITE" id="PS51184">
    <property type="entry name" value="JMJC"/>
    <property type="match status" value="1"/>
</dbReference>